<name>A0A8E2EMK8_9PEZI</name>
<keyword evidence="4" id="KW-1185">Reference proteome</keyword>
<reference evidence="3 4" key="1">
    <citation type="journal article" date="2016" name="Nat. Commun.">
        <title>Ectomycorrhizal ecology is imprinted in the genome of the dominant symbiotic fungus Cenococcum geophilum.</title>
        <authorList>
            <consortium name="DOE Joint Genome Institute"/>
            <person name="Peter M."/>
            <person name="Kohler A."/>
            <person name="Ohm R.A."/>
            <person name="Kuo A."/>
            <person name="Krutzmann J."/>
            <person name="Morin E."/>
            <person name="Arend M."/>
            <person name="Barry K.W."/>
            <person name="Binder M."/>
            <person name="Choi C."/>
            <person name="Clum A."/>
            <person name="Copeland A."/>
            <person name="Grisel N."/>
            <person name="Haridas S."/>
            <person name="Kipfer T."/>
            <person name="LaButti K."/>
            <person name="Lindquist E."/>
            <person name="Lipzen A."/>
            <person name="Maire R."/>
            <person name="Meier B."/>
            <person name="Mihaltcheva S."/>
            <person name="Molinier V."/>
            <person name="Murat C."/>
            <person name="Poggeler S."/>
            <person name="Quandt C.A."/>
            <person name="Sperisen C."/>
            <person name="Tritt A."/>
            <person name="Tisserant E."/>
            <person name="Crous P.W."/>
            <person name="Henrissat B."/>
            <person name="Nehls U."/>
            <person name="Egli S."/>
            <person name="Spatafora J.W."/>
            <person name="Grigoriev I.V."/>
            <person name="Martin F.M."/>
        </authorList>
    </citation>
    <scope>NUCLEOTIDE SEQUENCE [LARGE SCALE GENOMIC DNA]</scope>
    <source>
        <strain evidence="3 4">CBS 207.34</strain>
    </source>
</reference>
<dbReference type="SUPFAM" id="SSF53254">
    <property type="entry name" value="Phosphoglycerate mutase-like"/>
    <property type="match status" value="1"/>
</dbReference>
<dbReference type="InterPro" id="IPR029033">
    <property type="entry name" value="His_PPase_superfam"/>
</dbReference>
<dbReference type="OrthoDB" id="4818801at2759"/>
<dbReference type="PANTHER" id="PTHR48100">
    <property type="entry name" value="BROAD-SPECIFICITY PHOSPHATASE YOR283W-RELATED"/>
    <property type="match status" value="1"/>
</dbReference>
<dbReference type="Pfam" id="PF00300">
    <property type="entry name" value="His_Phos_1"/>
    <property type="match status" value="1"/>
</dbReference>
<feature type="binding site" evidence="2">
    <location>
        <begin position="28"/>
        <end position="29"/>
    </location>
    <ligand>
        <name>substrate</name>
    </ligand>
</feature>
<dbReference type="AlphaFoldDB" id="A0A8E2EMK8"/>
<proteinExistence type="predicted"/>
<feature type="binding site" evidence="2">
    <location>
        <begin position="103"/>
        <end position="106"/>
    </location>
    <ligand>
        <name>substrate</name>
    </ligand>
</feature>
<dbReference type="PANTHER" id="PTHR48100:SF15">
    <property type="entry name" value="SEDOHEPTULOSE 1,7-BISPHOSPHATASE"/>
    <property type="match status" value="1"/>
</dbReference>
<evidence type="ECO:0000313" key="3">
    <source>
        <dbReference type="EMBL" id="OCL01434.1"/>
    </source>
</evidence>
<dbReference type="SMART" id="SM00855">
    <property type="entry name" value="PGAM"/>
    <property type="match status" value="1"/>
</dbReference>
<feature type="active site" description="Tele-phosphohistidine intermediate" evidence="1">
    <location>
        <position position="16"/>
    </location>
</feature>
<gene>
    <name evidence="3" type="ORF">AOQ84DRAFT_434863</name>
</gene>
<organism evidence="3 4">
    <name type="scientific">Glonium stellatum</name>
    <dbReference type="NCBI Taxonomy" id="574774"/>
    <lineage>
        <taxon>Eukaryota</taxon>
        <taxon>Fungi</taxon>
        <taxon>Dikarya</taxon>
        <taxon>Ascomycota</taxon>
        <taxon>Pezizomycotina</taxon>
        <taxon>Dothideomycetes</taxon>
        <taxon>Pleosporomycetidae</taxon>
        <taxon>Gloniales</taxon>
        <taxon>Gloniaceae</taxon>
        <taxon>Glonium</taxon>
    </lineage>
</organism>
<dbReference type="Proteomes" id="UP000250140">
    <property type="component" value="Unassembled WGS sequence"/>
</dbReference>
<dbReference type="CDD" id="cd07067">
    <property type="entry name" value="HP_PGM_like"/>
    <property type="match status" value="1"/>
</dbReference>
<dbReference type="Gene3D" id="3.40.50.1240">
    <property type="entry name" value="Phosphoglycerate mutase-like"/>
    <property type="match status" value="1"/>
</dbReference>
<feature type="active site" description="Proton donor/acceptor" evidence="1">
    <location>
        <position position="103"/>
    </location>
</feature>
<dbReference type="InterPro" id="IPR050275">
    <property type="entry name" value="PGM_Phosphatase"/>
</dbReference>
<sequence>MADKDAGTPRVFLYRHGETEWTKNGRYTGITELSLTEQGEKQVLASGKMLVGRGKLIDPSKLAHVFVSPRNRAKQTFEIAFSEEDRTVLSGKGKVTETTKLAEWDYGIYEGLKTKDIRLLRKEHGLDQEKPWDIWRDGCEGGETAQQVTERLDSLIDTIHGLQAGNMNGENPCDVVLFAHGHLLRAFVKRWLKYPMEFPLSMMLEPGAIGVLSYQHHNISEPAVLVGVGFPLEG</sequence>
<dbReference type="GO" id="GO:0050278">
    <property type="term" value="F:sedoheptulose-bisphosphatase activity"/>
    <property type="evidence" value="ECO:0007669"/>
    <property type="project" value="TreeGrafter"/>
</dbReference>
<evidence type="ECO:0000313" key="4">
    <source>
        <dbReference type="Proteomes" id="UP000250140"/>
    </source>
</evidence>
<accession>A0A8E2EMK8</accession>
<feature type="binding site" evidence="2">
    <location>
        <position position="72"/>
    </location>
    <ligand>
        <name>substrate</name>
    </ligand>
</feature>
<evidence type="ECO:0000256" key="1">
    <source>
        <dbReference type="PIRSR" id="PIRSR613078-1"/>
    </source>
</evidence>
<dbReference type="EMBL" id="KV751133">
    <property type="protein sequence ID" value="OCL01434.1"/>
    <property type="molecule type" value="Genomic_DNA"/>
</dbReference>
<dbReference type="InterPro" id="IPR013078">
    <property type="entry name" value="His_Pase_superF_clade-1"/>
</dbReference>
<evidence type="ECO:0000256" key="2">
    <source>
        <dbReference type="PIRSR" id="PIRSR613078-2"/>
    </source>
</evidence>
<protein>
    <submittedName>
        <fullName evidence="3">Phosphoglycerate mutase family protein</fullName>
    </submittedName>
</protein>
<dbReference type="GO" id="GO:0046390">
    <property type="term" value="P:ribose phosphate biosynthetic process"/>
    <property type="evidence" value="ECO:0007669"/>
    <property type="project" value="TreeGrafter"/>
</dbReference>